<dbReference type="GO" id="GO:0004588">
    <property type="term" value="F:orotate phosphoribosyltransferase activity"/>
    <property type="evidence" value="ECO:0007669"/>
    <property type="project" value="UniProtKB-EC"/>
</dbReference>
<evidence type="ECO:0000256" key="3">
    <source>
        <dbReference type="ARBA" id="ARBA00006221"/>
    </source>
</evidence>
<comment type="pathway">
    <text evidence="2">Pyrimidine metabolism; UMP biosynthesis via de novo pathway; UMP from orotate: step 1/2.</text>
</comment>
<dbReference type="AlphaFoldDB" id="A0AAJ7L2U9"/>
<feature type="active site" description="For OMPdecase activity" evidence="14">
    <location>
        <position position="312"/>
    </location>
</feature>
<dbReference type="PROSITE" id="PS00156">
    <property type="entry name" value="OMPDECASE"/>
    <property type="match status" value="1"/>
</dbReference>
<evidence type="ECO:0000313" key="18">
    <source>
        <dbReference type="RefSeq" id="XP_018493903.1"/>
    </source>
</evidence>
<keyword evidence="12" id="KW-0456">Lyase</keyword>
<dbReference type="CDD" id="cd06223">
    <property type="entry name" value="PRTases_typeI"/>
    <property type="match status" value="1"/>
</dbReference>
<dbReference type="InterPro" id="IPR029057">
    <property type="entry name" value="PRTase-like"/>
</dbReference>
<evidence type="ECO:0000256" key="1">
    <source>
        <dbReference type="ARBA" id="ARBA00004861"/>
    </source>
</evidence>
<dbReference type="Pfam" id="PF00215">
    <property type="entry name" value="OMPdecase"/>
    <property type="match status" value="1"/>
</dbReference>
<keyword evidence="8" id="KW-0328">Glycosyltransferase</keyword>
<feature type="binding site" evidence="15">
    <location>
        <position position="444"/>
    </location>
    <ligand>
        <name>substrate</name>
    </ligand>
</feature>
<keyword evidence="13" id="KW-0511">Multifunctional enzyme</keyword>
<evidence type="ECO:0000256" key="4">
    <source>
        <dbReference type="ARBA" id="ARBA00009769"/>
    </source>
</evidence>
<dbReference type="GO" id="GO:0004590">
    <property type="term" value="F:orotidine-5'-phosphate decarboxylase activity"/>
    <property type="evidence" value="ECO:0007669"/>
    <property type="project" value="UniProtKB-EC"/>
</dbReference>
<dbReference type="NCBIfam" id="TIGR01740">
    <property type="entry name" value="pyrF"/>
    <property type="match status" value="1"/>
</dbReference>
<comment type="pathway">
    <text evidence="1">Pyrimidine metabolism; UMP biosynthesis via de novo pathway; UMP from orotate: step 2/2.</text>
</comment>
<dbReference type="NCBIfam" id="TIGR00336">
    <property type="entry name" value="pyrE"/>
    <property type="match status" value="1"/>
</dbReference>
<evidence type="ECO:0000259" key="16">
    <source>
        <dbReference type="SMART" id="SM00934"/>
    </source>
</evidence>
<comment type="similarity">
    <text evidence="4">In the C-terminal section; belongs to the OMP decarboxylase family.</text>
</comment>
<evidence type="ECO:0000313" key="17">
    <source>
        <dbReference type="Proteomes" id="UP000694867"/>
    </source>
</evidence>
<evidence type="ECO:0000256" key="15">
    <source>
        <dbReference type="PIRSR" id="PIRSR614732-2"/>
    </source>
</evidence>
<dbReference type="SUPFAM" id="SSF53271">
    <property type="entry name" value="PRTase-like"/>
    <property type="match status" value="1"/>
</dbReference>
<dbReference type="EC" id="2.4.2.10" evidence="5"/>
<evidence type="ECO:0000256" key="13">
    <source>
        <dbReference type="ARBA" id="ARBA00023268"/>
    </source>
</evidence>
<dbReference type="InterPro" id="IPR014732">
    <property type="entry name" value="OMPdecase"/>
</dbReference>
<comment type="similarity">
    <text evidence="3">In the N-terminal section; belongs to the purine/pyrimidine phosphoribosyltransferase family.</text>
</comment>
<dbReference type="Gene3D" id="3.40.50.2020">
    <property type="match status" value="1"/>
</dbReference>
<evidence type="ECO:0000256" key="8">
    <source>
        <dbReference type="ARBA" id="ARBA00022676"/>
    </source>
</evidence>
<keyword evidence="11" id="KW-0665">Pyrimidine biosynthesis</keyword>
<name>A0AAJ7L2U9_9ACAR</name>
<feature type="binding site" evidence="15">
    <location>
        <position position="275"/>
    </location>
    <ligand>
        <name>substrate</name>
    </ligand>
</feature>
<feature type="binding site" evidence="15">
    <location>
        <position position="366"/>
    </location>
    <ligand>
        <name>substrate</name>
    </ligand>
</feature>
<sequence length="474" mass="51496">MAGSGSDLKAQLIRDILKYEAVKFGSFTLKSGVVSPIYMDIRVCVSHPKFLTAIAEAVEQTLKAANLRFDHLCGVPYTALPIATCISTKTHQPMLMRRKEAKAYGTKQIIEGKYRAGDKVLVIEDIVTSGSSILETVKVLENAGLTVTDAIVLIDREQGGKGYLEERGINLHPVLKLSEIIDRLEVENLIQADVAQRSREFIRTVKPSLTPAAVGVGERASFEGRARSAKHPVSAKLLKFVNKKKTNLCVAIDVETTAELLELTSKVAPYVCAVKTHVDQLSDFVYEKVIPELKRLSEEHSFLLFEDRKFGDIGETVRAQYGGGVFKISEWADIVTVHGVPGAGVIQGLKSAASEKNACIIVAEMSSAGALTDDSYKKACASMVESNADFVIGTVSQSRVVKSPEFIQFTPGVNFELSGDGKGQQYVPPEVAISDRGADIVIVGRGVTRNGDPGDRARIYSERAWEAYEKATGN</sequence>
<dbReference type="InterPro" id="IPR004467">
    <property type="entry name" value="Or_phspho_trans_dom"/>
</dbReference>
<feature type="domain" description="Orotidine 5'-phosphate decarboxylase" evidence="16">
    <location>
        <begin position="247"/>
        <end position="460"/>
    </location>
</feature>
<dbReference type="GO" id="GO:0006207">
    <property type="term" value="P:'de novo' pyrimidine nucleobase biosynthetic process"/>
    <property type="evidence" value="ECO:0007669"/>
    <property type="project" value="InterPro"/>
</dbReference>
<organism evidence="17 18">
    <name type="scientific">Galendromus occidentalis</name>
    <name type="common">western predatory mite</name>
    <dbReference type="NCBI Taxonomy" id="34638"/>
    <lineage>
        <taxon>Eukaryota</taxon>
        <taxon>Metazoa</taxon>
        <taxon>Ecdysozoa</taxon>
        <taxon>Arthropoda</taxon>
        <taxon>Chelicerata</taxon>
        <taxon>Arachnida</taxon>
        <taxon>Acari</taxon>
        <taxon>Parasitiformes</taxon>
        <taxon>Mesostigmata</taxon>
        <taxon>Gamasina</taxon>
        <taxon>Phytoseioidea</taxon>
        <taxon>Phytoseiidae</taxon>
        <taxon>Typhlodrominae</taxon>
        <taxon>Galendromus</taxon>
    </lineage>
</organism>
<reference evidence="18" key="1">
    <citation type="submission" date="2025-08" db="UniProtKB">
        <authorList>
            <consortium name="RefSeq"/>
        </authorList>
    </citation>
    <scope>IDENTIFICATION</scope>
</reference>
<proteinExistence type="inferred from homology"/>
<dbReference type="PANTHER" id="PTHR19278">
    <property type="entry name" value="OROTATE PHOSPHORIBOSYLTRANSFERASE"/>
    <property type="match status" value="1"/>
</dbReference>
<dbReference type="RefSeq" id="XP_018493903.1">
    <property type="nucleotide sequence ID" value="XM_018638387.1"/>
</dbReference>
<evidence type="ECO:0000256" key="9">
    <source>
        <dbReference type="ARBA" id="ARBA00022679"/>
    </source>
</evidence>
<dbReference type="FunFam" id="3.20.20.70:FF:000114">
    <property type="entry name" value="Decarboxylase,orotidine phosphate"/>
    <property type="match status" value="1"/>
</dbReference>
<dbReference type="Proteomes" id="UP000694867">
    <property type="component" value="Unplaced"/>
</dbReference>
<dbReference type="EC" id="4.1.1.23" evidence="6"/>
<keyword evidence="9" id="KW-0808">Transferase</keyword>
<keyword evidence="10" id="KW-0210">Decarboxylase</keyword>
<evidence type="ECO:0000256" key="10">
    <source>
        <dbReference type="ARBA" id="ARBA00022793"/>
    </source>
</evidence>
<evidence type="ECO:0000256" key="5">
    <source>
        <dbReference type="ARBA" id="ARBA00011971"/>
    </source>
</evidence>
<dbReference type="InterPro" id="IPR013785">
    <property type="entry name" value="Aldolase_TIM"/>
</dbReference>
<dbReference type="SMART" id="SM00934">
    <property type="entry name" value="OMPdecase"/>
    <property type="match status" value="1"/>
</dbReference>
<evidence type="ECO:0000256" key="14">
    <source>
        <dbReference type="PIRSR" id="PIRSR614732-1"/>
    </source>
</evidence>
<evidence type="ECO:0000256" key="12">
    <source>
        <dbReference type="ARBA" id="ARBA00023239"/>
    </source>
</evidence>
<dbReference type="GeneID" id="100900766"/>
<dbReference type="InterPro" id="IPR018089">
    <property type="entry name" value="OMPdecase_AS"/>
</dbReference>
<dbReference type="Gene3D" id="3.20.20.70">
    <property type="entry name" value="Aldolase class I"/>
    <property type="match status" value="1"/>
</dbReference>
<keyword evidence="17" id="KW-1185">Reference proteome</keyword>
<dbReference type="FunFam" id="3.40.50.2020:FF:000025">
    <property type="entry name" value="Uridine monophosphate synthetase"/>
    <property type="match status" value="1"/>
</dbReference>
<gene>
    <name evidence="18" type="primary">LOC100900766</name>
</gene>
<feature type="active site" description="For OMPdecase activity" evidence="14">
    <location>
        <position position="309"/>
    </location>
</feature>
<feature type="binding site" evidence="15">
    <location>
        <position position="445"/>
    </location>
    <ligand>
        <name>substrate</name>
    </ligand>
</feature>
<dbReference type="InterPro" id="IPR023031">
    <property type="entry name" value="OPRT"/>
</dbReference>
<feature type="binding site" evidence="15">
    <location>
        <position position="424"/>
    </location>
    <ligand>
        <name>substrate</name>
    </ligand>
</feature>
<dbReference type="InterPro" id="IPR011060">
    <property type="entry name" value="RibuloseP-bd_barrel"/>
</dbReference>
<dbReference type="InterPro" id="IPR000836">
    <property type="entry name" value="PRTase_dom"/>
</dbReference>
<accession>A0AAJ7L2U9</accession>
<dbReference type="InterPro" id="IPR001754">
    <property type="entry name" value="OMPdeCOase_dom"/>
</dbReference>
<evidence type="ECO:0000256" key="2">
    <source>
        <dbReference type="ARBA" id="ARBA00004889"/>
    </source>
</evidence>
<dbReference type="CDD" id="cd04725">
    <property type="entry name" value="OMP_decarboxylase_like"/>
    <property type="match status" value="1"/>
</dbReference>
<feature type="active site" description="For OMPdecase activity" evidence="14">
    <location>
        <position position="307"/>
    </location>
</feature>
<dbReference type="PANTHER" id="PTHR19278:SF9">
    <property type="entry name" value="URIDINE 5'-MONOPHOSPHATE SYNTHASE"/>
    <property type="match status" value="1"/>
</dbReference>
<dbReference type="SUPFAM" id="SSF51366">
    <property type="entry name" value="Ribulose-phoshate binding barrel"/>
    <property type="match status" value="1"/>
</dbReference>
<evidence type="ECO:0000256" key="6">
    <source>
        <dbReference type="ARBA" id="ARBA00012321"/>
    </source>
</evidence>
<evidence type="ECO:0000256" key="11">
    <source>
        <dbReference type="ARBA" id="ARBA00022975"/>
    </source>
</evidence>
<feature type="binding site" evidence="15">
    <location>
        <position position="253"/>
    </location>
    <ligand>
        <name>substrate</name>
    </ligand>
</feature>
<protein>
    <recommendedName>
        <fullName evidence="7">Uridine 5'-monophosphate synthase</fullName>
        <ecNumber evidence="5">2.4.2.10</ecNumber>
        <ecNumber evidence="6">4.1.1.23</ecNumber>
    </recommendedName>
</protein>
<dbReference type="Pfam" id="PF00156">
    <property type="entry name" value="Pribosyltran"/>
    <property type="match status" value="1"/>
</dbReference>
<dbReference type="KEGG" id="goe:100900766"/>
<evidence type="ECO:0000256" key="7">
    <source>
        <dbReference type="ARBA" id="ARBA00015047"/>
    </source>
</evidence>
<dbReference type="HAMAP" id="MF_01208">
    <property type="entry name" value="PyrE"/>
    <property type="match status" value="1"/>
</dbReference>
<dbReference type="GO" id="GO:0044205">
    <property type="term" value="P:'de novo' UMP biosynthetic process"/>
    <property type="evidence" value="ECO:0007669"/>
    <property type="project" value="InterPro"/>
</dbReference>